<feature type="signal peptide" evidence="1">
    <location>
        <begin position="1"/>
        <end position="24"/>
    </location>
</feature>
<dbReference type="InterPro" id="IPR036237">
    <property type="entry name" value="Xyl_isomerase-like_sf"/>
</dbReference>
<keyword evidence="3" id="KW-0413">Isomerase</keyword>
<dbReference type="SUPFAM" id="SSF51658">
    <property type="entry name" value="Xylose isomerase-like"/>
    <property type="match status" value="1"/>
</dbReference>
<dbReference type="PROSITE" id="PS51318">
    <property type="entry name" value="TAT"/>
    <property type="match status" value="1"/>
</dbReference>
<dbReference type="InterPro" id="IPR050312">
    <property type="entry name" value="IolE/XylAMocC-like"/>
</dbReference>
<name>A0A518DPK4_9BACT</name>
<dbReference type="KEGG" id="lcre:Pla8534_15470"/>
<dbReference type="OrthoDB" id="259215at2"/>
<dbReference type="AlphaFoldDB" id="A0A518DPK4"/>
<keyword evidence="4" id="KW-1185">Reference proteome</keyword>
<dbReference type="PANTHER" id="PTHR12110:SF53">
    <property type="entry name" value="BLR5974 PROTEIN"/>
    <property type="match status" value="1"/>
</dbReference>
<feature type="domain" description="Xylose isomerase-like TIM barrel" evidence="2">
    <location>
        <begin position="67"/>
        <end position="298"/>
    </location>
</feature>
<evidence type="ECO:0000313" key="4">
    <source>
        <dbReference type="Proteomes" id="UP000317648"/>
    </source>
</evidence>
<sequence precursor="true">MSRPVDRRSFLMQGAALTGAAAFASPLAAIEPITRNGKSKFKFSLAAYSYRKLLTDSSSGVTLSTFVQDCAAMGLEGTELTSYYFPAAPEPKMLHDLRKECFYLGLDVSGTAIRNDFGVQDEAKLRAEIDHVKKWVDYADMLSAPVIRIFTGHVAKGDSPEASHRRMVKAMEECCDYAGQHGVILALENHGGPTATAEGLLAFVSDINSPWFAVNLDSGNFHTEDPYGDLAKVAPYAANVQIKIVMSGPGKKGKEPADYKRLAAILKDVDYRGYIVLEYEEAGEPRAACREHMDQLRQAFA</sequence>
<proteinExistence type="predicted"/>
<dbReference type="Proteomes" id="UP000317648">
    <property type="component" value="Chromosome"/>
</dbReference>
<dbReference type="RefSeq" id="WP_145051007.1">
    <property type="nucleotide sequence ID" value="NZ_CP036433.1"/>
</dbReference>
<accession>A0A518DPK4</accession>
<dbReference type="InterPro" id="IPR006311">
    <property type="entry name" value="TAT_signal"/>
</dbReference>
<evidence type="ECO:0000259" key="2">
    <source>
        <dbReference type="Pfam" id="PF01261"/>
    </source>
</evidence>
<evidence type="ECO:0000256" key="1">
    <source>
        <dbReference type="SAM" id="SignalP"/>
    </source>
</evidence>
<dbReference type="InterPro" id="IPR013022">
    <property type="entry name" value="Xyl_isomerase-like_TIM-brl"/>
</dbReference>
<feature type="chain" id="PRO_5021960487" evidence="1">
    <location>
        <begin position="25"/>
        <end position="301"/>
    </location>
</feature>
<dbReference type="EMBL" id="CP036433">
    <property type="protein sequence ID" value="QDU93764.1"/>
    <property type="molecule type" value="Genomic_DNA"/>
</dbReference>
<protein>
    <submittedName>
        <fullName evidence="3">Xylose isomerase-like TIM barrel</fullName>
    </submittedName>
</protein>
<keyword evidence="1" id="KW-0732">Signal</keyword>
<dbReference type="PANTHER" id="PTHR12110">
    <property type="entry name" value="HYDROXYPYRUVATE ISOMERASE"/>
    <property type="match status" value="1"/>
</dbReference>
<reference evidence="3 4" key="1">
    <citation type="submission" date="2019-02" db="EMBL/GenBank/DDBJ databases">
        <title>Deep-cultivation of Planctomycetes and their phenomic and genomic characterization uncovers novel biology.</title>
        <authorList>
            <person name="Wiegand S."/>
            <person name="Jogler M."/>
            <person name="Boedeker C."/>
            <person name="Pinto D."/>
            <person name="Vollmers J."/>
            <person name="Rivas-Marin E."/>
            <person name="Kohn T."/>
            <person name="Peeters S.H."/>
            <person name="Heuer A."/>
            <person name="Rast P."/>
            <person name="Oberbeckmann S."/>
            <person name="Bunk B."/>
            <person name="Jeske O."/>
            <person name="Meyerdierks A."/>
            <person name="Storesund J.E."/>
            <person name="Kallscheuer N."/>
            <person name="Luecker S."/>
            <person name="Lage O.M."/>
            <person name="Pohl T."/>
            <person name="Merkel B.J."/>
            <person name="Hornburger P."/>
            <person name="Mueller R.-W."/>
            <person name="Bruemmer F."/>
            <person name="Labrenz M."/>
            <person name="Spormann A.M."/>
            <person name="Op den Camp H."/>
            <person name="Overmann J."/>
            <person name="Amann R."/>
            <person name="Jetten M.S.M."/>
            <person name="Mascher T."/>
            <person name="Medema M.H."/>
            <person name="Devos D.P."/>
            <person name="Kaster A.-K."/>
            <person name="Ovreas L."/>
            <person name="Rohde M."/>
            <person name="Galperin M.Y."/>
            <person name="Jogler C."/>
        </authorList>
    </citation>
    <scope>NUCLEOTIDE SEQUENCE [LARGE SCALE GENOMIC DNA]</scope>
    <source>
        <strain evidence="3 4">Pla85_3_4</strain>
    </source>
</reference>
<organism evidence="3 4">
    <name type="scientific">Lignipirellula cremea</name>
    <dbReference type="NCBI Taxonomy" id="2528010"/>
    <lineage>
        <taxon>Bacteria</taxon>
        <taxon>Pseudomonadati</taxon>
        <taxon>Planctomycetota</taxon>
        <taxon>Planctomycetia</taxon>
        <taxon>Pirellulales</taxon>
        <taxon>Pirellulaceae</taxon>
        <taxon>Lignipirellula</taxon>
    </lineage>
</organism>
<gene>
    <name evidence="3" type="ORF">Pla8534_15470</name>
</gene>
<evidence type="ECO:0000313" key="3">
    <source>
        <dbReference type="EMBL" id="QDU93764.1"/>
    </source>
</evidence>
<dbReference type="Gene3D" id="3.20.20.150">
    <property type="entry name" value="Divalent-metal-dependent TIM barrel enzymes"/>
    <property type="match status" value="1"/>
</dbReference>
<dbReference type="Pfam" id="PF01261">
    <property type="entry name" value="AP_endonuc_2"/>
    <property type="match status" value="1"/>
</dbReference>
<dbReference type="GO" id="GO:0016853">
    <property type="term" value="F:isomerase activity"/>
    <property type="evidence" value="ECO:0007669"/>
    <property type="project" value="UniProtKB-KW"/>
</dbReference>